<keyword evidence="2" id="KW-1185">Reference proteome</keyword>
<dbReference type="RefSeq" id="WP_090167761.1">
    <property type="nucleotide sequence ID" value="NZ_FOFB01000009.1"/>
</dbReference>
<name>A0A1H9FNX1_9BACT</name>
<accession>A0A1H9FNX1</accession>
<dbReference type="InParanoid" id="A0A1H9FNX1"/>
<dbReference type="Proteomes" id="UP000199021">
    <property type="component" value="Unassembled WGS sequence"/>
</dbReference>
<proteinExistence type="predicted"/>
<protein>
    <submittedName>
        <fullName evidence="1">Uncharacterized protein</fullName>
    </submittedName>
</protein>
<evidence type="ECO:0000313" key="2">
    <source>
        <dbReference type="Proteomes" id="UP000199021"/>
    </source>
</evidence>
<evidence type="ECO:0000313" key="1">
    <source>
        <dbReference type="EMBL" id="SEQ39048.1"/>
    </source>
</evidence>
<gene>
    <name evidence="1" type="ORF">SAMN05444359_10930</name>
</gene>
<dbReference type="AlphaFoldDB" id="A0A1H9FNX1"/>
<organism evidence="1 2">
    <name type="scientific">Neolewinella agarilytica</name>
    <dbReference type="NCBI Taxonomy" id="478744"/>
    <lineage>
        <taxon>Bacteria</taxon>
        <taxon>Pseudomonadati</taxon>
        <taxon>Bacteroidota</taxon>
        <taxon>Saprospiria</taxon>
        <taxon>Saprospirales</taxon>
        <taxon>Lewinellaceae</taxon>
        <taxon>Neolewinella</taxon>
    </lineage>
</organism>
<sequence>MSPITKAFVFPTLLTLLPFTCWKAYNYWQLQQSTIQEAEFQHGQIGFIDNPEEEFSPSSYYPHTLEAPFLIVDFSCQPSMFNFWNHRPQVKSMDGYSPVFSDFETAEQPFSLIYQDMCFDSLQLTFYSLFGDSVTVSERNVSKGKICVNPRKLDRLAGYERGRIPTKHGGNKEIYISYESIGCFLSSEETLKWSSKAPLQLEYGQRYGEETSLTSIDSFPRKALAAIQSAQKIRLSPGNANIDIVRIKVGPYIHELNDMTNDLSSIRKLFSEVTGRPLSR</sequence>
<reference evidence="2" key="1">
    <citation type="submission" date="2016-10" db="EMBL/GenBank/DDBJ databases">
        <authorList>
            <person name="Varghese N."/>
            <person name="Submissions S."/>
        </authorList>
    </citation>
    <scope>NUCLEOTIDE SEQUENCE [LARGE SCALE GENOMIC DNA]</scope>
    <source>
        <strain evidence="2">DSM 24740</strain>
    </source>
</reference>
<dbReference type="EMBL" id="FOFB01000009">
    <property type="protein sequence ID" value="SEQ39048.1"/>
    <property type="molecule type" value="Genomic_DNA"/>
</dbReference>